<comment type="caution">
    <text evidence="1">The sequence shown here is derived from an EMBL/GenBank/DDBJ whole genome shotgun (WGS) entry which is preliminary data.</text>
</comment>
<organism evidence="1">
    <name type="scientific">Meiothermus ruber</name>
    <dbReference type="NCBI Taxonomy" id="277"/>
    <lineage>
        <taxon>Bacteria</taxon>
        <taxon>Thermotogati</taxon>
        <taxon>Deinococcota</taxon>
        <taxon>Deinococci</taxon>
        <taxon>Thermales</taxon>
        <taxon>Thermaceae</taxon>
        <taxon>Meiothermus</taxon>
    </lineage>
</organism>
<accession>A0A7C3DYH7</accession>
<proteinExistence type="predicted"/>
<evidence type="ECO:0000313" key="1">
    <source>
        <dbReference type="EMBL" id="HFG21707.1"/>
    </source>
</evidence>
<name>A0A7C3DYH7_MEIRU</name>
<reference evidence="1" key="1">
    <citation type="journal article" date="2020" name="mSystems">
        <title>Genome- and Community-Level Interaction Insights into Carbon Utilization and Element Cycling Functions of Hydrothermarchaeota in Hydrothermal Sediment.</title>
        <authorList>
            <person name="Zhou Z."/>
            <person name="Liu Y."/>
            <person name="Xu W."/>
            <person name="Pan J."/>
            <person name="Luo Z.H."/>
            <person name="Li M."/>
        </authorList>
    </citation>
    <scope>NUCLEOTIDE SEQUENCE [LARGE SCALE GENOMIC DNA]</scope>
    <source>
        <strain evidence="1">SpSt-524</strain>
    </source>
</reference>
<gene>
    <name evidence="1" type="ORF">ENS82_13535</name>
</gene>
<protein>
    <submittedName>
        <fullName evidence="1">Uncharacterized protein</fullName>
    </submittedName>
</protein>
<sequence length="89" mass="9980">MRSLQRRVQDFLDEPLPDEIALNYNPESLTELVLSTYASGQPFDASLIKMAQLCLGEIDNAMGETATEAGRAYLMNCRKLLVEVLQEVM</sequence>
<dbReference type="EMBL" id="DSWI01000034">
    <property type="protein sequence ID" value="HFG21707.1"/>
    <property type="molecule type" value="Genomic_DNA"/>
</dbReference>
<dbReference type="AlphaFoldDB" id="A0A7C3DYH7"/>
<dbReference type="RefSeq" id="WP_409654490.1">
    <property type="nucleotide sequence ID" value="NZ_JBKBUW010000005.1"/>
</dbReference>